<dbReference type="InterPro" id="IPR032030">
    <property type="entry name" value="YscD_cytoplasmic_dom"/>
</dbReference>
<evidence type="ECO:0000313" key="4">
    <source>
        <dbReference type="EMBL" id="HJD96235.1"/>
    </source>
</evidence>
<protein>
    <submittedName>
        <fullName evidence="4">Type III secretion system inner membrane ring subunit SctD</fullName>
    </submittedName>
</protein>
<feature type="domain" description="YscD/Y4YQ C-terminal" evidence="3">
    <location>
        <begin position="446"/>
        <end position="494"/>
    </location>
</feature>
<reference evidence="4" key="2">
    <citation type="submission" date="2021-09" db="EMBL/GenBank/DDBJ databases">
        <authorList>
            <person name="Gilroy R."/>
        </authorList>
    </citation>
    <scope>NUCLEOTIDE SEQUENCE</scope>
    <source>
        <strain evidence="4">ChiGjej2B2-19336</strain>
    </source>
</reference>
<evidence type="ECO:0000259" key="2">
    <source>
        <dbReference type="Pfam" id="PF16697"/>
    </source>
</evidence>
<reference evidence="4" key="1">
    <citation type="journal article" date="2021" name="PeerJ">
        <title>Extensive microbial diversity within the chicken gut microbiome revealed by metagenomics and culture.</title>
        <authorList>
            <person name="Gilroy R."/>
            <person name="Ravi A."/>
            <person name="Getino M."/>
            <person name="Pursley I."/>
            <person name="Horton D.L."/>
            <person name="Alikhan N.F."/>
            <person name="Baker D."/>
            <person name="Gharbi K."/>
            <person name="Hall N."/>
            <person name="Watson M."/>
            <person name="Adriaenssens E.M."/>
            <person name="Foster-Nyarko E."/>
            <person name="Jarju S."/>
            <person name="Secka A."/>
            <person name="Antonio M."/>
            <person name="Oren A."/>
            <person name="Chaudhuri R.R."/>
            <person name="La Ragione R."/>
            <person name="Hildebrand F."/>
            <person name="Pallen M.J."/>
        </authorList>
    </citation>
    <scope>NUCLEOTIDE SEQUENCE</scope>
    <source>
        <strain evidence="4">ChiGjej2B2-19336</strain>
    </source>
</reference>
<name>A0A921AUP5_9BACT</name>
<accession>A0A921AUP5</accession>
<feature type="compositionally biased region" description="Basic and acidic residues" evidence="1">
    <location>
        <begin position="114"/>
        <end position="129"/>
    </location>
</feature>
<dbReference type="AlphaFoldDB" id="A0A921AUP5"/>
<dbReference type="Pfam" id="PF16697">
    <property type="entry name" value="Yop-YscD_cpl"/>
    <property type="match status" value="1"/>
</dbReference>
<gene>
    <name evidence="4" type="primary">sctD</name>
    <name evidence="4" type="ORF">K8W16_01125</name>
</gene>
<dbReference type="InterPro" id="IPR008984">
    <property type="entry name" value="SMAD_FHA_dom_sf"/>
</dbReference>
<dbReference type="SUPFAM" id="SSF49879">
    <property type="entry name" value="SMAD/FHA domain"/>
    <property type="match status" value="1"/>
</dbReference>
<sequence length="504" mass="54407">MDGVTLRIFSGLHLGAEIELQEGVYVVGSDDSCDLILSDSSLAPRHAALHILLPESGTQVTAEPLDGKVLLSGEALPGEERLPARYPFQLGQIVLAWTEAASADNAAWQEVEERLARAKKTEETERESENAPAPQPTTLPDEAEDKEKDANETAPSSSLPELEEGGGDKAEKNSGRSGKTFKAAGILLACALAGLLCFTWEEKAPQRTPEELMRSLLDEAGYQKLSVTGGKNSVTVSGRIASDRERGRLLRLAQLLQFPVYLDVTVRSDAADAVKSSFNALGLFPEVTELPPSSHPGLLVKGYIKNGVLEEQALTEAVRNVPDLRPSSPGGKAKLSLFQDIRHEEDVRILLIPALDGAGLGEVKTEYQPGRIILRGAFTPQTKASLEEVVTQVQAKLGVPAPFDIINSAEMPGRQKNDNIYTRQEKQEQKENSPAAAERNGDASFQVTSVSLGPMSFITLKNGERVFEGGELPGGYVLEKISVDKLTLARNNTITVYPLRGSHD</sequence>
<dbReference type="Pfam" id="PF23893">
    <property type="entry name" value="Y4YQ_C"/>
    <property type="match status" value="1"/>
</dbReference>
<proteinExistence type="predicted"/>
<evidence type="ECO:0000256" key="1">
    <source>
        <dbReference type="SAM" id="MobiDB-lite"/>
    </source>
</evidence>
<feature type="domain" description="YscD cytoplasmic" evidence="2">
    <location>
        <begin position="7"/>
        <end position="97"/>
    </location>
</feature>
<comment type="caution">
    <text evidence="4">The sequence shown here is derived from an EMBL/GenBank/DDBJ whole genome shotgun (WGS) entry which is preliminary data.</text>
</comment>
<dbReference type="Proteomes" id="UP000698963">
    <property type="component" value="Unassembled WGS sequence"/>
</dbReference>
<dbReference type="EMBL" id="DYZA01000022">
    <property type="protein sequence ID" value="HJD96235.1"/>
    <property type="molecule type" value="Genomic_DNA"/>
</dbReference>
<dbReference type="InterPro" id="IPR057770">
    <property type="entry name" value="YscD/Y4YQ_C"/>
</dbReference>
<evidence type="ECO:0000313" key="5">
    <source>
        <dbReference type="Proteomes" id="UP000698963"/>
    </source>
</evidence>
<dbReference type="Gene3D" id="2.60.200.20">
    <property type="match status" value="1"/>
</dbReference>
<dbReference type="NCBIfam" id="TIGR02500">
    <property type="entry name" value="type_III_yscD"/>
    <property type="match status" value="1"/>
</dbReference>
<evidence type="ECO:0000259" key="3">
    <source>
        <dbReference type="Pfam" id="PF23893"/>
    </source>
</evidence>
<organism evidence="4 5">
    <name type="scientific">Mailhella massiliensis</name>
    <dbReference type="NCBI Taxonomy" id="1903261"/>
    <lineage>
        <taxon>Bacteria</taxon>
        <taxon>Pseudomonadati</taxon>
        <taxon>Thermodesulfobacteriota</taxon>
        <taxon>Desulfovibrionia</taxon>
        <taxon>Desulfovibrionales</taxon>
        <taxon>Desulfovibrionaceae</taxon>
        <taxon>Mailhella</taxon>
    </lineage>
</organism>
<dbReference type="InterPro" id="IPR012843">
    <property type="entry name" value="YscD"/>
</dbReference>
<dbReference type="RefSeq" id="WP_304120424.1">
    <property type="nucleotide sequence ID" value="NZ_DYZA01000022.1"/>
</dbReference>
<feature type="region of interest" description="Disordered" evidence="1">
    <location>
        <begin position="114"/>
        <end position="177"/>
    </location>
</feature>